<evidence type="ECO:0000313" key="2">
    <source>
        <dbReference type="EMBL" id="ADP77151.1"/>
    </source>
</evidence>
<feature type="transmembrane region" description="Helical" evidence="1">
    <location>
        <begin position="12"/>
        <end position="33"/>
    </location>
</feature>
<sequence>MNIIDEKVVCVVLPTILTFLITLPSIAMFYGGLAELEESI</sequence>
<proteinExistence type="predicted"/>
<evidence type="ECO:0000313" key="3">
    <source>
        <dbReference type="Proteomes" id="UP000002315"/>
    </source>
</evidence>
<keyword evidence="1" id="KW-0472">Membrane</keyword>
<gene>
    <name evidence="2" type="ordered locus">Mfer_0348</name>
</gene>
<evidence type="ECO:0000256" key="1">
    <source>
        <dbReference type="SAM" id="Phobius"/>
    </source>
</evidence>
<protein>
    <submittedName>
        <fullName evidence="2">Ammonium transporter</fullName>
    </submittedName>
</protein>
<dbReference type="KEGG" id="mfv:Mfer_0348"/>
<accession>E3GXW9</accession>
<keyword evidence="3" id="KW-1185">Reference proteome</keyword>
<name>E3GXW9_METFV</name>
<keyword evidence="1" id="KW-1133">Transmembrane helix</keyword>
<reference evidence="2 3" key="1">
    <citation type="journal article" date="2010" name="Stand. Genomic Sci.">
        <title>Complete genome sequence of Methanothermus fervidus type strain (V24S).</title>
        <authorList>
            <person name="Anderson I."/>
            <person name="Djao O.D."/>
            <person name="Misra M."/>
            <person name="Chertkov O."/>
            <person name="Nolan M."/>
            <person name="Lucas S."/>
            <person name="Lapidus A."/>
            <person name="Del Rio T.G."/>
            <person name="Tice H."/>
            <person name="Cheng J.F."/>
            <person name="Tapia R."/>
            <person name="Han C."/>
            <person name="Goodwin L."/>
            <person name="Pitluck S."/>
            <person name="Liolios K."/>
            <person name="Ivanova N."/>
            <person name="Mavromatis K."/>
            <person name="Mikhailova N."/>
            <person name="Pati A."/>
            <person name="Brambilla E."/>
            <person name="Chen A."/>
            <person name="Palaniappan K."/>
            <person name="Land M."/>
            <person name="Hauser L."/>
            <person name="Chang Y.J."/>
            <person name="Jeffries C.D."/>
            <person name="Sikorski J."/>
            <person name="Spring S."/>
            <person name="Rohde M."/>
            <person name="Eichinger K."/>
            <person name="Huber H."/>
            <person name="Wirth R."/>
            <person name="Goker M."/>
            <person name="Detter J.C."/>
            <person name="Woyke T."/>
            <person name="Bristow J."/>
            <person name="Eisen J.A."/>
            <person name="Markowitz V."/>
            <person name="Hugenholtz P."/>
            <person name="Klenk H.P."/>
            <person name="Kyrpides N.C."/>
        </authorList>
    </citation>
    <scope>NUCLEOTIDE SEQUENCE [LARGE SCALE GENOMIC DNA]</scope>
    <source>
        <strain evidence="3">ATCC 43054 / DSM 2088 / JCM 10308 / V24 S</strain>
    </source>
</reference>
<dbReference type="EMBL" id="CP002278">
    <property type="protein sequence ID" value="ADP77151.1"/>
    <property type="molecule type" value="Genomic_DNA"/>
</dbReference>
<dbReference type="HOGENOM" id="CLU_3282840_0_0_2"/>
<dbReference type="AlphaFoldDB" id="E3GXW9"/>
<organism evidence="2 3">
    <name type="scientific">Methanothermus fervidus (strain ATCC 43054 / DSM 2088 / JCM 10308 / V24 S)</name>
    <dbReference type="NCBI Taxonomy" id="523846"/>
    <lineage>
        <taxon>Archaea</taxon>
        <taxon>Methanobacteriati</taxon>
        <taxon>Methanobacteriota</taxon>
        <taxon>Methanomada group</taxon>
        <taxon>Methanobacteria</taxon>
        <taxon>Methanobacteriales</taxon>
        <taxon>Methanothermaceae</taxon>
        <taxon>Methanothermus</taxon>
    </lineage>
</organism>
<keyword evidence="1" id="KW-0812">Transmembrane</keyword>
<dbReference type="STRING" id="523846.Mfer_0348"/>
<dbReference type="Proteomes" id="UP000002315">
    <property type="component" value="Chromosome"/>
</dbReference>